<keyword evidence="2" id="KW-1185">Reference proteome</keyword>
<reference evidence="1 2" key="1">
    <citation type="submission" date="2019-03" db="EMBL/GenBank/DDBJ databases">
        <title>Genomic Encyclopedia of Type Strains, Phase III (KMG-III): the genomes of soil and plant-associated and newly described type strains.</title>
        <authorList>
            <person name="Whitman W."/>
        </authorList>
    </citation>
    <scope>NUCLEOTIDE SEQUENCE [LARGE SCALE GENOMIC DNA]</scope>
    <source>
        <strain evidence="1 2">CECT 8976</strain>
    </source>
</reference>
<name>A0A4R7B3C2_9NEIS</name>
<proteinExistence type="predicted"/>
<evidence type="ECO:0000313" key="2">
    <source>
        <dbReference type="Proteomes" id="UP000295611"/>
    </source>
</evidence>
<evidence type="ECO:0000313" key="1">
    <source>
        <dbReference type="EMBL" id="TDR78292.1"/>
    </source>
</evidence>
<comment type="caution">
    <text evidence="1">The sequence shown here is derived from an EMBL/GenBank/DDBJ whole genome shotgun (WGS) entry which is preliminary data.</text>
</comment>
<protein>
    <submittedName>
        <fullName evidence="1">Uncharacterized protein</fullName>
    </submittedName>
</protein>
<accession>A0A4R7B3C2</accession>
<dbReference type="EMBL" id="SNZP01000008">
    <property type="protein sequence ID" value="TDR78292.1"/>
    <property type="molecule type" value="Genomic_DNA"/>
</dbReference>
<sequence length="38" mass="4601">MRYTLCICVEFDKHQTEKQPERITPHNLMADKLQKKRA</sequence>
<organism evidence="1 2">
    <name type="scientific">Paludibacterium purpuratum</name>
    <dbReference type="NCBI Taxonomy" id="1144873"/>
    <lineage>
        <taxon>Bacteria</taxon>
        <taxon>Pseudomonadati</taxon>
        <taxon>Pseudomonadota</taxon>
        <taxon>Betaproteobacteria</taxon>
        <taxon>Neisseriales</taxon>
        <taxon>Chromobacteriaceae</taxon>
        <taxon>Paludibacterium</taxon>
    </lineage>
</organism>
<dbReference type="AlphaFoldDB" id="A0A4R7B3C2"/>
<dbReference type="Proteomes" id="UP000295611">
    <property type="component" value="Unassembled WGS sequence"/>
</dbReference>
<gene>
    <name evidence="1" type="ORF">DFP86_1089</name>
</gene>